<dbReference type="Proteomes" id="UP001370758">
    <property type="component" value="Unassembled WGS sequence"/>
</dbReference>
<sequence>MTFEASFWGFVTNANTGLYNGSEIMRYDFMGISDLPQEFFDELVDTQGFKF</sequence>
<name>A0AAV9VXU5_9PEZI</name>
<comment type="caution">
    <text evidence="1">The sequence shown here is derived from an EMBL/GenBank/DDBJ whole genome shotgun (WGS) entry which is preliminary data.</text>
</comment>
<proteinExistence type="predicted"/>
<evidence type="ECO:0000313" key="1">
    <source>
        <dbReference type="EMBL" id="KAK6497797.1"/>
    </source>
</evidence>
<reference evidence="1 2" key="1">
    <citation type="submission" date="2023-08" db="EMBL/GenBank/DDBJ databases">
        <authorList>
            <person name="Palmer J.M."/>
        </authorList>
    </citation>
    <scope>NUCLEOTIDE SEQUENCE [LARGE SCALE GENOMIC DNA]</scope>
    <source>
        <strain evidence="1 2">TWF481</strain>
    </source>
</reference>
<accession>A0AAV9VXU5</accession>
<protein>
    <submittedName>
        <fullName evidence="1">Uncharacterized protein</fullName>
    </submittedName>
</protein>
<dbReference type="EMBL" id="JAVHJL010000009">
    <property type="protein sequence ID" value="KAK6497797.1"/>
    <property type="molecule type" value="Genomic_DNA"/>
</dbReference>
<keyword evidence="2" id="KW-1185">Reference proteome</keyword>
<dbReference type="AlphaFoldDB" id="A0AAV9VXU5"/>
<gene>
    <name evidence="1" type="ORF">TWF481_012199</name>
</gene>
<evidence type="ECO:0000313" key="2">
    <source>
        <dbReference type="Proteomes" id="UP001370758"/>
    </source>
</evidence>
<organism evidence="1 2">
    <name type="scientific">Arthrobotrys musiformis</name>
    <dbReference type="NCBI Taxonomy" id="47236"/>
    <lineage>
        <taxon>Eukaryota</taxon>
        <taxon>Fungi</taxon>
        <taxon>Dikarya</taxon>
        <taxon>Ascomycota</taxon>
        <taxon>Pezizomycotina</taxon>
        <taxon>Orbiliomycetes</taxon>
        <taxon>Orbiliales</taxon>
        <taxon>Orbiliaceae</taxon>
        <taxon>Arthrobotrys</taxon>
    </lineage>
</organism>